<gene>
    <name evidence="15" type="ORF">ERJ70_18090</name>
</gene>
<evidence type="ECO:0000256" key="2">
    <source>
        <dbReference type="ARBA" id="ARBA00004924"/>
    </source>
</evidence>
<keyword evidence="15" id="KW-0503">Monooxygenase</keyword>
<keyword evidence="8" id="KW-0521">NADP</keyword>
<comment type="catalytic activity">
    <reaction evidence="14">
        <text>L-lysine + NADPH + O2 = N(6)-hydroxy-L-lysine + NADP(+) + H2O</text>
        <dbReference type="Rhea" id="RHEA:23228"/>
        <dbReference type="ChEBI" id="CHEBI:15377"/>
        <dbReference type="ChEBI" id="CHEBI:15379"/>
        <dbReference type="ChEBI" id="CHEBI:32551"/>
        <dbReference type="ChEBI" id="CHEBI:57783"/>
        <dbReference type="ChEBI" id="CHEBI:57820"/>
        <dbReference type="ChEBI" id="CHEBI:58349"/>
        <dbReference type="EC" id="1.14.13.59"/>
    </reaction>
</comment>
<reference evidence="15 16" key="1">
    <citation type="submission" date="2019-12" db="EMBL/GenBank/DDBJ databases">
        <title>The whole genome sequencing of a strain isolated from a Mars analog, Dalangtan Playa.</title>
        <authorList>
            <person name="Huang T."/>
        </authorList>
    </citation>
    <scope>NUCLEOTIDE SEQUENCE [LARGE SCALE GENOMIC DNA]</scope>
    <source>
        <strain evidence="15 16">DP4-553-S</strain>
    </source>
</reference>
<dbReference type="GO" id="GO:0004497">
    <property type="term" value="F:monooxygenase activity"/>
    <property type="evidence" value="ECO:0007669"/>
    <property type="project" value="UniProtKB-KW"/>
</dbReference>
<evidence type="ECO:0000256" key="14">
    <source>
        <dbReference type="ARBA" id="ARBA00048407"/>
    </source>
</evidence>
<dbReference type="PANTHER" id="PTHR42802">
    <property type="entry name" value="MONOOXYGENASE"/>
    <property type="match status" value="1"/>
</dbReference>
<dbReference type="Pfam" id="PF13434">
    <property type="entry name" value="Lys_Orn_oxgnase"/>
    <property type="match status" value="1"/>
</dbReference>
<dbReference type="InterPro" id="IPR036188">
    <property type="entry name" value="FAD/NAD-bd_sf"/>
</dbReference>
<protein>
    <recommendedName>
        <fullName evidence="5">L-lysine N6-monooxygenase MbtG</fullName>
        <ecNumber evidence="4">1.14.13.59</ecNumber>
    </recommendedName>
    <alternativeName>
        <fullName evidence="13">Lysine 6-N-hydroxylase</fullName>
    </alternativeName>
    <alternativeName>
        <fullName evidence="12">Lysine N6-hydroxylase</fullName>
    </alternativeName>
    <alternativeName>
        <fullName evidence="10">Lysine-N-oxygenase</fullName>
    </alternativeName>
    <alternativeName>
        <fullName evidence="11">Mycobactin synthase protein G</fullName>
    </alternativeName>
</protein>
<evidence type="ECO:0000313" key="15">
    <source>
        <dbReference type="EMBL" id="QTN01030.1"/>
    </source>
</evidence>
<evidence type="ECO:0000256" key="10">
    <source>
        <dbReference type="ARBA" id="ARBA00029939"/>
    </source>
</evidence>
<dbReference type="InterPro" id="IPR025700">
    <property type="entry name" value="Lys/Orn_oxygenase"/>
</dbReference>
<name>A0ABX7VVN3_9BACI</name>
<dbReference type="EC" id="1.14.13.59" evidence="4"/>
<sequence length="437" mass="50852">MDNVKDVIGIGLGPYNLGLAALLDKVPELEAAFFDESQEFAWHPGMLIEEMDLQVPFLADLVTFADPTSRFSYLNFLHERNRMYQFYFFKKFEVPRNEYNDYLRWVIRKLDNLHFQSRVVDILDHQDANDPYYELVVEAVNTEKRTRHYARHVVMGTGSTPSVPNSLEGMPASDVIHTSRYLEEKENLLEAECIAIVGSGQSAAEVFLDLLREQDRIGCHLALFTRSPGLFQLEQAKLGQEFFSPDYIDYFHGLGFEERNHTLGMLDKLRKGIDPDTLTEIYNTLYQKSHGGRKIPVTIQPLTEIKDITKDQDGYQLTCHQWQQDKTFSFKTDKVVLATGYQPAIPDWFQDRFAAKIEWEDDKRFKVTRDYQLAFKQRRPNQFFTLTNLEHSHGAGATNLGLAVQRNVHIINRIAGREVYPNRRDTIFQQFTWMNDR</sequence>
<evidence type="ECO:0000256" key="11">
    <source>
        <dbReference type="ARBA" id="ARBA00031158"/>
    </source>
</evidence>
<evidence type="ECO:0000256" key="13">
    <source>
        <dbReference type="ARBA" id="ARBA00032738"/>
    </source>
</evidence>
<evidence type="ECO:0000256" key="3">
    <source>
        <dbReference type="ARBA" id="ARBA00007588"/>
    </source>
</evidence>
<dbReference type="EMBL" id="CP046956">
    <property type="protein sequence ID" value="QTN01030.1"/>
    <property type="molecule type" value="Genomic_DNA"/>
</dbReference>
<dbReference type="Gene3D" id="3.50.50.60">
    <property type="entry name" value="FAD/NAD(P)-binding domain"/>
    <property type="match status" value="1"/>
</dbReference>
<keyword evidence="7" id="KW-0274">FAD</keyword>
<evidence type="ECO:0000256" key="5">
    <source>
        <dbReference type="ARBA" id="ARBA00016406"/>
    </source>
</evidence>
<dbReference type="RefSeq" id="WP_209366150.1">
    <property type="nucleotide sequence ID" value="NZ_CP046956.1"/>
</dbReference>
<comment type="similarity">
    <text evidence="3">Belongs to the lysine N(6)-hydroxylase/L-ornithine N(5)-oxygenase family.</text>
</comment>
<evidence type="ECO:0000256" key="9">
    <source>
        <dbReference type="ARBA" id="ARBA00023002"/>
    </source>
</evidence>
<keyword evidence="16" id="KW-1185">Reference proteome</keyword>
<evidence type="ECO:0000256" key="1">
    <source>
        <dbReference type="ARBA" id="ARBA00001974"/>
    </source>
</evidence>
<evidence type="ECO:0000256" key="7">
    <source>
        <dbReference type="ARBA" id="ARBA00022827"/>
    </source>
</evidence>
<accession>A0ABX7VVN3</accession>
<evidence type="ECO:0000256" key="12">
    <source>
        <dbReference type="ARBA" id="ARBA00032493"/>
    </source>
</evidence>
<organism evidence="15 16">
    <name type="scientific">Sediminibacillus dalangtanensis</name>
    <dbReference type="NCBI Taxonomy" id="2729421"/>
    <lineage>
        <taxon>Bacteria</taxon>
        <taxon>Bacillati</taxon>
        <taxon>Bacillota</taxon>
        <taxon>Bacilli</taxon>
        <taxon>Bacillales</taxon>
        <taxon>Bacillaceae</taxon>
        <taxon>Sediminibacillus</taxon>
    </lineage>
</organism>
<dbReference type="Proteomes" id="UP000665043">
    <property type="component" value="Chromosome"/>
</dbReference>
<evidence type="ECO:0000256" key="8">
    <source>
        <dbReference type="ARBA" id="ARBA00022857"/>
    </source>
</evidence>
<keyword evidence="6" id="KW-0285">Flavoprotein</keyword>
<evidence type="ECO:0000313" key="16">
    <source>
        <dbReference type="Proteomes" id="UP000665043"/>
    </source>
</evidence>
<comment type="pathway">
    <text evidence="2">Siderophore biosynthesis.</text>
</comment>
<dbReference type="PANTHER" id="PTHR42802:SF1">
    <property type="entry name" value="L-ORNITHINE N(5)-MONOOXYGENASE"/>
    <property type="match status" value="1"/>
</dbReference>
<comment type="cofactor">
    <cofactor evidence="1">
        <name>FAD</name>
        <dbReference type="ChEBI" id="CHEBI:57692"/>
    </cofactor>
</comment>
<evidence type="ECO:0000256" key="6">
    <source>
        <dbReference type="ARBA" id="ARBA00022630"/>
    </source>
</evidence>
<proteinExistence type="inferred from homology"/>
<keyword evidence="9" id="KW-0560">Oxidoreductase</keyword>
<dbReference type="SUPFAM" id="SSF51905">
    <property type="entry name" value="FAD/NAD(P)-binding domain"/>
    <property type="match status" value="2"/>
</dbReference>
<evidence type="ECO:0000256" key="4">
    <source>
        <dbReference type="ARBA" id="ARBA00013076"/>
    </source>
</evidence>